<name>A0A1J4Q2H3_9ACTN</name>
<proteinExistence type="predicted"/>
<organism evidence="1 2">
    <name type="scientific">Streptomyces malaysiense</name>
    <dbReference type="NCBI Taxonomy" id="1428626"/>
    <lineage>
        <taxon>Bacteria</taxon>
        <taxon>Bacillati</taxon>
        <taxon>Actinomycetota</taxon>
        <taxon>Actinomycetes</taxon>
        <taxon>Kitasatosporales</taxon>
        <taxon>Streptomycetaceae</taxon>
        <taxon>Streptomyces</taxon>
    </lineage>
</organism>
<sequence length="163" mass="18483">MIFMSGDEGEWAWAYDANDADRFFDLGPDEEGWKMVDAGLAELLAQRNLLEIAYGPVSHRVISQVSPVLLPEVVAGLTEITTCPWRSLPGLRLHIGDGVLVVSSFGRENFAPFSHTNDVLDIRVAVTSPDKFDYLENREWPHPWRVLPSRSLEWIRAYSERGR</sequence>
<keyword evidence="2" id="KW-1185">Reference proteome</keyword>
<dbReference type="Proteomes" id="UP000034838">
    <property type="component" value="Unassembled WGS sequence"/>
</dbReference>
<evidence type="ECO:0000313" key="2">
    <source>
        <dbReference type="Proteomes" id="UP000034838"/>
    </source>
</evidence>
<reference evidence="1" key="1">
    <citation type="submission" date="2016-10" db="EMBL/GenBank/DDBJ databases">
        <title>Genome sequence of Streptomyces malaysiense MUSC 136.</title>
        <authorList>
            <person name="Lee L.-H."/>
            <person name="Ser H.-L."/>
        </authorList>
    </citation>
    <scope>NUCLEOTIDE SEQUENCE [LARGE SCALE GENOMIC DNA]</scope>
    <source>
        <strain evidence="1">MUSC 136</strain>
    </source>
</reference>
<accession>A0A1J4Q2H3</accession>
<dbReference type="EMBL" id="LBDA02000024">
    <property type="protein sequence ID" value="OIK27347.1"/>
    <property type="molecule type" value="Genomic_DNA"/>
</dbReference>
<evidence type="ECO:0000313" key="1">
    <source>
        <dbReference type="EMBL" id="OIK27347.1"/>
    </source>
</evidence>
<dbReference type="AlphaFoldDB" id="A0A1J4Q2H3"/>
<protein>
    <submittedName>
        <fullName evidence="1">Uncharacterized protein</fullName>
    </submittedName>
</protein>
<gene>
    <name evidence="1" type="ORF">VT52_011315</name>
</gene>
<comment type="caution">
    <text evidence="1">The sequence shown here is derived from an EMBL/GenBank/DDBJ whole genome shotgun (WGS) entry which is preliminary data.</text>
</comment>